<dbReference type="PANTHER" id="PTHR46313">
    <property type="match status" value="1"/>
</dbReference>
<reference evidence="3 4" key="1">
    <citation type="journal article" date="2016" name="Nat. Commun.">
        <title>Thousands of microbial genomes shed light on interconnected biogeochemical processes in an aquifer system.</title>
        <authorList>
            <person name="Anantharaman K."/>
            <person name="Brown C.T."/>
            <person name="Hug L.A."/>
            <person name="Sharon I."/>
            <person name="Castelle C.J."/>
            <person name="Probst A.J."/>
            <person name="Thomas B.C."/>
            <person name="Singh A."/>
            <person name="Wilkins M.J."/>
            <person name="Karaoz U."/>
            <person name="Brodie E.L."/>
            <person name="Williams K.H."/>
            <person name="Hubbard S.S."/>
            <person name="Banfield J.F."/>
        </authorList>
    </citation>
    <scope>NUCLEOTIDE SEQUENCE [LARGE SCALE GENOMIC DNA]</scope>
</reference>
<evidence type="ECO:0000259" key="2">
    <source>
        <dbReference type="Pfam" id="PF01593"/>
    </source>
</evidence>
<dbReference type="EMBL" id="MEYH01000100">
    <property type="protein sequence ID" value="OGD13786.1"/>
    <property type="molecule type" value="Genomic_DNA"/>
</dbReference>
<dbReference type="AlphaFoldDB" id="A0A1F5A6L8"/>
<dbReference type="InterPro" id="IPR036188">
    <property type="entry name" value="FAD/NAD-bd_sf"/>
</dbReference>
<dbReference type="Pfam" id="PF01593">
    <property type="entry name" value="Amino_oxidase"/>
    <property type="match status" value="1"/>
</dbReference>
<feature type="domain" description="Amine oxidase" evidence="2">
    <location>
        <begin position="13"/>
        <end position="481"/>
    </location>
</feature>
<dbReference type="InterPro" id="IPR045892">
    <property type="entry name" value="CrtISO-like"/>
</dbReference>
<evidence type="ECO:0000313" key="3">
    <source>
        <dbReference type="EMBL" id="OGD13786.1"/>
    </source>
</evidence>
<dbReference type="PANTHER" id="PTHR46313:SF3">
    <property type="entry name" value="PROLYCOPENE ISOMERASE, CHLOROPLASTIC"/>
    <property type="match status" value="1"/>
</dbReference>
<dbReference type="Proteomes" id="UP000177701">
    <property type="component" value="Unassembled WGS sequence"/>
</dbReference>
<comment type="caution">
    <text evidence="3">The sequence shown here is derived from an EMBL/GenBank/DDBJ whole genome shotgun (WGS) entry which is preliminary data.</text>
</comment>
<name>A0A1F5A6L8_9BACT</name>
<organism evidence="3 4">
    <name type="scientific">Candidatus Sediminicultor quintus</name>
    <dbReference type="NCBI Taxonomy" id="1797291"/>
    <lineage>
        <taxon>Bacteria</taxon>
        <taxon>Pseudomonadati</taxon>
        <taxon>Atribacterota</taxon>
        <taxon>Candidatus Phoenicimicrobiia</taxon>
        <taxon>Candidatus Pheonicimicrobiales</taxon>
        <taxon>Candidatus Phoenicimicrobiaceae</taxon>
        <taxon>Candidatus Sediminicultor</taxon>
    </lineage>
</organism>
<sequence length="498" mass="57283">MSKKKIIIIGSGIAGLSAGCYLQINSYDTEIFELHNIPGGLCTAWKRKGYTFDGCIHSIGGLNPRFKLYHYWNELIDMSQLKFYYHDALGTAEDENGKIATMFTDPDKLEKELISIAPEDKGFIRSFIKGIKKLANFDLMPSKPLELWNPLDYYLRQFKAAPVLYYLMKWSKSVEDMTKECKSKKLKRTLNMDFFSRFPAFFLLISLGSLHNKNSGYPIGGSLPFARLLEKKYLELGGKIHYKLKVIKINTKDNQAVGITLENGETHNDADFVISAADGHYTIFKMLEEKYIDKKIKKLYNEHPKWPSMVLISLGVSRTFENEPTSIELDLNKEFIVDEQSKLMSIPITIYNFDHTLAPEGKTCIRIMLKTDNYQHWSELRKNNIEEYNREKDRISQEVIKILDNRFGNIISNVDVIDIATPATFKRYTNNWMGSTQGWNWLPSLVPEFIKKELPGLENFYLIGQWTAPGGGVSTAFQSGRDITLIICKKDKKKFQVK</sequence>
<evidence type="ECO:0000313" key="4">
    <source>
        <dbReference type="Proteomes" id="UP000177701"/>
    </source>
</evidence>
<accession>A0A1F5A6L8</accession>
<dbReference type="GO" id="GO:0016116">
    <property type="term" value="P:carotenoid metabolic process"/>
    <property type="evidence" value="ECO:0007669"/>
    <property type="project" value="InterPro"/>
</dbReference>
<dbReference type="PROSITE" id="PS51257">
    <property type="entry name" value="PROKAR_LIPOPROTEIN"/>
    <property type="match status" value="1"/>
</dbReference>
<dbReference type="SUPFAM" id="SSF51905">
    <property type="entry name" value="FAD/NAD(P)-binding domain"/>
    <property type="match status" value="1"/>
</dbReference>
<dbReference type="InterPro" id="IPR002937">
    <property type="entry name" value="Amino_oxidase"/>
</dbReference>
<dbReference type="STRING" id="1797291.A2V47_00665"/>
<gene>
    <name evidence="3" type="ORF">A2V47_00665</name>
</gene>
<keyword evidence="1" id="KW-0175">Coiled coil</keyword>
<proteinExistence type="predicted"/>
<protein>
    <recommendedName>
        <fullName evidence="2">Amine oxidase domain-containing protein</fullName>
    </recommendedName>
</protein>
<dbReference type="Gene3D" id="3.50.50.60">
    <property type="entry name" value="FAD/NAD(P)-binding domain"/>
    <property type="match status" value="2"/>
</dbReference>
<evidence type="ECO:0000256" key="1">
    <source>
        <dbReference type="SAM" id="Coils"/>
    </source>
</evidence>
<dbReference type="GO" id="GO:0016491">
    <property type="term" value="F:oxidoreductase activity"/>
    <property type="evidence" value="ECO:0007669"/>
    <property type="project" value="InterPro"/>
</dbReference>
<feature type="coiled-coil region" evidence="1">
    <location>
        <begin position="378"/>
        <end position="405"/>
    </location>
</feature>